<feature type="transmembrane region" description="Helical" evidence="4">
    <location>
        <begin position="292"/>
        <end position="312"/>
    </location>
</feature>
<organism evidence="6 7">
    <name type="scientific">Enhydrobacter aerosaccus</name>
    <dbReference type="NCBI Taxonomy" id="225324"/>
    <lineage>
        <taxon>Bacteria</taxon>
        <taxon>Pseudomonadati</taxon>
        <taxon>Pseudomonadota</taxon>
        <taxon>Alphaproteobacteria</taxon>
        <taxon>Hyphomicrobiales</taxon>
        <taxon>Enhydrobacter</taxon>
    </lineage>
</organism>
<feature type="transmembrane region" description="Helical" evidence="4">
    <location>
        <begin position="239"/>
        <end position="255"/>
    </location>
</feature>
<keyword evidence="1 4" id="KW-0812">Transmembrane</keyword>
<reference evidence="7" key="1">
    <citation type="submission" date="2017-02" db="EMBL/GenBank/DDBJ databases">
        <authorList>
            <person name="Varghese N."/>
            <person name="Submissions S."/>
        </authorList>
    </citation>
    <scope>NUCLEOTIDE SEQUENCE [LARGE SCALE GENOMIC DNA]</scope>
    <source>
        <strain evidence="7">ATCC 27094</strain>
    </source>
</reference>
<keyword evidence="2 4" id="KW-1133">Transmembrane helix</keyword>
<dbReference type="PANTHER" id="PTHR23537">
    <property type="match status" value="1"/>
</dbReference>
<dbReference type="InterPro" id="IPR036259">
    <property type="entry name" value="MFS_trans_sf"/>
</dbReference>
<feature type="transmembrane region" description="Helical" evidence="4">
    <location>
        <begin position="262"/>
        <end position="286"/>
    </location>
</feature>
<evidence type="ECO:0000256" key="1">
    <source>
        <dbReference type="ARBA" id="ARBA00022692"/>
    </source>
</evidence>
<proteinExistence type="predicted"/>
<dbReference type="Pfam" id="PF06779">
    <property type="entry name" value="MFS_4"/>
    <property type="match status" value="1"/>
</dbReference>
<dbReference type="AlphaFoldDB" id="A0A1T4T0T4"/>
<feature type="transmembrane region" description="Helical" evidence="4">
    <location>
        <begin position="324"/>
        <end position="346"/>
    </location>
</feature>
<protein>
    <submittedName>
        <fullName evidence="6">Predicted arabinose efflux permease, MFS family</fullName>
    </submittedName>
</protein>
<feature type="transmembrane region" description="Helical" evidence="4">
    <location>
        <begin position="159"/>
        <end position="181"/>
    </location>
</feature>
<evidence type="ECO:0000256" key="2">
    <source>
        <dbReference type="ARBA" id="ARBA00022989"/>
    </source>
</evidence>
<dbReference type="RefSeq" id="WP_085937205.1">
    <property type="nucleotide sequence ID" value="NZ_FUWJ01000011.1"/>
</dbReference>
<accession>A0A1T4T0T4</accession>
<dbReference type="OrthoDB" id="9797953at2"/>
<sequence length="375" mass="38066">MTKSPVLLAFGGLLAMAAGIGIGRFVYTPILPPMVAALGLTKSQAGLIASANFVGYLAGALLAALRLPGTRRTWLLAALAVNVACLAAMGLTDSLSLFLLLRLVAGLASAFILIFASALVLDRLAVAGRSGLSALHFAGVGTGIALSAALVSTSSDWRAMWFASAALALLASLAVVALVPADPARAAGSTEPHRPARLSTRFLVLAAAYGLFGFGYIITATFIVAMVRGTAEIAGLEPYIWVMFGLSAAPSVALWTRLGVRWGILATFAVAAIVEAIGVAASALWITAATVVLSSIFVGGTFMGLTALGLIAAREGEGDPRGRIALMTASFSAGQILGPTFAGYIYDLTGSLAGPSWCAVAALVVAAGLCVAIKR</sequence>
<keyword evidence="7" id="KW-1185">Reference proteome</keyword>
<dbReference type="GO" id="GO:0005886">
    <property type="term" value="C:plasma membrane"/>
    <property type="evidence" value="ECO:0007669"/>
    <property type="project" value="TreeGrafter"/>
</dbReference>
<dbReference type="InterPro" id="IPR010645">
    <property type="entry name" value="MFS_4"/>
</dbReference>
<name>A0A1T4T0T4_9HYPH</name>
<dbReference type="PROSITE" id="PS50850">
    <property type="entry name" value="MFS"/>
    <property type="match status" value="1"/>
</dbReference>
<dbReference type="STRING" id="225324.SAMN02745126_05478"/>
<dbReference type="GO" id="GO:0022857">
    <property type="term" value="F:transmembrane transporter activity"/>
    <property type="evidence" value="ECO:0007669"/>
    <property type="project" value="InterPro"/>
</dbReference>
<dbReference type="Proteomes" id="UP000190092">
    <property type="component" value="Unassembled WGS sequence"/>
</dbReference>
<dbReference type="PANTHER" id="PTHR23537:SF1">
    <property type="entry name" value="SUGAR TRANSPORTER"/>
    <property type="match status" value="1"/>
</dbReference>
<dbReference type="EMBL" id="FUWJ01000011">
    <property type="protein sequence ID" value="SKA34110.1"/>
    <property type="molecule type" value="Genomic_DNA"/>
</dbReference>
<dbReference type="Gene3D" id="1.20.1250.20">
    <property type="entry name" value="MFS general substrate transporter like domains"/>
    <property type="match status" value="2"/>
</dbReference>
<evidence type="ECO:0000256" key="3">
    <source>
        <dbReference type="ARBA" id="ARBA00023136"/>
    </source>
</evidence>
<evidence type="ECO:0000256" key="4">
    <source>
        <dbReference type="SAM" id="Phobius"/>
    </source>
</evidence>
<dbReference type="InterPro" id="IPR020846">
    <property type="entry name" value="MFS_dom"/>
</dbReference>
<dbReference type="SUPFAM" id="SSF103473">
    <property type="entry name" value="MFS general substrate transporter"/>
    <property type="match status" value="1"/>
</dbReference>
<evidence type="ECO:0000313" key="6">
    <source>
        <dbReference type="EMBL" id="SKA34110.1"/>
    </source>
</evidence>
<feature type="transmembrane region" description="Helical" evidence="4">
    <location>
        <begin position="202"/>
        <end position="227"/>
    </location>
</feature>
<feature type="transmembrane region" description="Helical" evidence="4">
    <location>
        <begin position="133"/>
        <end position="153"/>
    </location>
</feature>
<gene>
    <name evidence="6" type="ORF">SAMN02745126_05478</name>
</gene>
<evidence type="ECO:0000259" key="5">
    <source>
        <dbReference type="PROSITE" id="PS50850"/>
    </source>
</evidence>
<evidence type="ECO:0000313" key="7">
    <source>
        <dbReference type="Proteomes" id="UP000190092"/>
    </source>
</evidence>
<feature type="domain" description="Major facilitator superfamily (MFS) profile" evidence="5">
    <location>
        <begin position="7"/>
        <end position="375"/>
    </location>
</feature>
<feature type="transmembrane region" description="Helical" evidence="4">
    <location>
        <begin position="74"/>
        <end position="91"/>
    </location>
</feature>
<feature type="transmembrane region" description="Helical" evidence="4">
    <location>
        <begin position="47"/>
        <end position="67"/>
    </location>
</feature>
<feature type="transmembrane region" description="Helical" evidence="4">
    <location>
        <begin position="97"/>
        <end position="121"/>
    </location>
</feature>
<keyword evidence="3 4" id="KW-0472">Membrane</keyword>
<feature type="transmembrane region" description="Helical" evidence="4">
    <location>
        <begin position="352"/>
        <end position="373"/>
    </location>
</feature>
<feature type="transmembrane region" description="Helical" evidence="4">
    <location>
        <begin position="7"/>
        <end position="27"/>
    </location>
</feature>